<feature type="chain" id="PRO_5045931448" description="Lipocalin-like domain-containing protein" evidence="1">
    <location>
        <begin position="20"/>
        <end position="135"/>
    </location>
</feature>
<proteinExistence type="predicted"/>
<keyword evidence="3" id="KW-1185">Reference proteome</keyword>
<accession>A0ABW8YWN9</accession>
<sequence length="135" mass="14778">MKFFTLITSAILLASSCNGDDPSPVQYTNNWNLINVSGGFGGFDSDFEPGSITWSFNNDNSTITVVNNNTDQTAEDFFDSGNYSFTIAADENLCPQFLTANEMEIGCIDLSNEGETMVIKQLHIADGFTLTFKKS</sequence>
<dbReference type="PROSITE" id="PS51257">
    <property type="entry name" value="PROKAR_LIPOPROTEIN"/>
    <property type="match status" value="1"/>
</dbReference>
<evidence type="ECO:0000313" key="3">
    <source>
        <dbReference type="Proteomes" id="UP001629156"/>
    </source>
</evidence>
<comment type="caution">
    <text evidence="2">The sequence shown here is derived from an EMBL/GenBank/DDBJ whole genome shotgun (WGS) entry which is preliminary data.</text>
</comment>
<dbReference type="RefSeq" id="WP_408084639.1">
    <property type="nucleotide sequence ID" value="NZ_JBELPZ010000006.1"/>
</dbReference>
<reference evidence="2 3" key="1">
    <citation type="submission" date="2024-06" db="EMBL/GenBank/DDBJ databases">
        <authorList>
            <person name="Kaempfer P."/>
            <person name="Viver T."/>
        </authorList>
    </citation>
    <scope>NUCLEOTIDE SEQUENCE [LARGE SCALE GENOMIC DNA]</scope>
    <source>
        <strain evidence="2 3">ST-119</strain>
    </source>
</reference>
<gene>
    <name evidence="2" type="ORF">ABS766_08160</name>
</gene>
<dbReference type="Proteomes" id="UP001629156">
    <property type="component" value="Unassembled WGS sequence"/>
</dbReference>
<organism evidence="2 3">
    <name type="scientific">Flavobacterium rhizosphaerae</name>
    <dbReference type="NCBI Taxonomy" id="3163298"/>
    <lineage>
        <taxon>Bacteria</taxon>
        <taxon>Pseudomonadati</taxon>
        <taxon>Bacteroidota</taxon>
        <taxon>Flavobacteriia</taxon>
        <taxon>Flavobacteriales</taxon>
        <taxon>Flavobacteriaceae</taxon>
        <taxon>Flavobacterium</taxon>
    </lineage>
</organism>
<evidence type="ECO:0008006" key="4">
    <source>
        <dbReference type="Google" id="ProtNLM"/>
    </source>
</evidence>
<keyword evidence="1" id="KW-0732">Signal</keyword>
<evidence type="ECO:0000256" key="1">
    <source>
        <dbReference type="SAM" id="SignalP"/>
    </source>
</evidence>
<feature type="signal peptide" evidence="1">
    <location>
        <begin position="1"/>
        <end position="19"/>
    </location>
</feature>
<protein>
    <recommendedName>
        <fullName evidence="4">Lipocalin-like domain-containing protein</fullName>
    </recommendedName>
</protein>
<evidence type="ECO:0000313" key="2">
    <source>
        <dbReference type="EMBL" id="MFL9844390.1"/>
    </source>
</evidence>
<name>A0ABW8YWN9_9FLAO</name>
<dbReference type="EMBL" id="JBELPZ010000006">
    <property type="protein sequence ID" value="MFL9844390.1"/>
    <property type="molecule type" value="Genomic_DNA"/>
</dbReference>